<dbReference type="GO" id="GO:0160104">
    <property type="term" value="F:tRNA (guanine(26)-N2)-dimethyltransferase activity"/>
    <property type="evidence" value="ECO:0007669"/>
    <property type="project" value="UniProtKB-EC"/>
</dbReference>
<dbReference type="InterPro" id="IPR029063">
    <property type="entry name" value="SAM-dependent_MTases_sf"/>
</dbReference>
<dbReference type="Gene3D" id="3.30.56.70">
    <property type="entry name" value="N2,N2-dimethylguanosine tRNA methyltransferase, C-terminal domain"/>
    <property type="match status" value="1"/>
</dbReference>
<dbReference type="PANTHER" id="PTHR10631">
    <property type="entry name" value="N 2 ,N 2 -DIMETHYLGUANOSINE TRNA METHYLTRANSFERASE"/>
    <property type="match status" value="1"/>
</dbReference>
<dbReference type="InterPro" id="IPR002905">
    <property type="entry name" value="Trm1"/>
</dbReference>
<comment type="similarity">
    <text evidence="12">Belongs to the class I-like SAM-binding methyltransferase superfamily. Trm1 family.</text>
</comment>
<dbReference type="SUPFAM" id="SSF53335">
    <property type="entry name" value="S-adenosyl-L-methionine-dependent methyltransferases"/>
    <property type="match status" value="1"/>
</dbReference>
<keyword evidence="2 12" id="KW-0489">Methyltransferase</keyword>
<dbReference type="GO" id="GO:0005634">
    <property type="term" value="C:nucleus"/>
    <property type="evidence" value="ECO:0007669"/>
    <property type="project" value="TreeGrafter"/>
</dbReference>
<name>A0A2P5IF42_DIAHE</name>
<feature type="region of interest" description="Disordered" evidence="13">
    <location>
        <begin position="89"/>
        <end position="219"/>
    </location>
</feature>
<keyword evidence="5 12" id="KW-0819">tRNA processing</keyword>
<feature type="compositionally biased region" description="Basic and acidic residues" evidence="13">
    <location>
        <begin position="207"/>
        <end position="217"/>
    </location>
</feature>
<dbReference type="AlphaFoldDB" id="A0A2P5IF42"/>
<evidence type="ECO:0000256" key="5">
    <source>
        <dbReference type="ARBA" id="ARBA00022694"/>
    </source>
</evidence>
<dbReference type="InterPro" id="IPR042296">
    <property type="entry name" value="tRNA_met_Trm1_C"/>
</dbReference>
<keyword evidence="1 12" id="KW-0820">tRNA-binding</keyword>
<comment type="caution">
    <text evidence="14">The sequence shown here is derived from an EMBL/GenBank/DDBJ whole genome shotgun (WGS) entry which is preliminary data.</text>
</comment>
<feature type="compositionally biased region" description="Low complexity" evidence="13">
    <location>
        <begin position="180"/>
        <end position="193"/>
    </location>
</feature>
<dbReference type="Proteomes" id="UP000094444">
    <property type="component" value="Unassembled WGS sequence"/>
</dbReference>
<keyword evidence="4 12" id="KW-0949">S-adenosyl-L-methionine</keyword>
<keyword evidence="3 12" id="KW-0808">Transferase</keyword>
<feature type="compositionally biased region" description="Low complexity" evidence="13">
    <location>
        <begin position="148"/>
        <end position="161"/>
    </location>
</feature>
<accession>A0A2P5IF42</accession>
<dbReference type="InParanoid" id="A0A2P5IF42"/>
<dbReference type="EC" id="2.1.1.216" evidence="7"/>
<evidence type="ECO:0000256" key="11">
    <source>
        <dbReference type="ARBA" id="ARBA00083299"/>
    </source>
</evidence>
<sequence length="728" mass="78379">MASQADIDDPPANGQLVYYAGKRYTTVQEGGAYILVPETAKLAADQKDIRNKDGPVQSVFYNPIQQFNRDLTVLAIKAYGEEMVEKKKAKIETKRQIQAGKKRKRQGDKNAEGSNKAARVDGASTANETTTTTAGVDAVVQEEDKSTPAAAPAAAPAESAAQDTQPTTAQPANSNGSEPQQGQEAVAGDAAADGENEQTNGGVDGQDPQRNKKETKPPFKILDALSATGLRALRYAQEMPFVTKVTANDLDASAVDSIRLNLRHNKLQEKIQVNHGDAIVHMYSKIAAHQALSEKDKAKGKYEKYDVVDLDPYGTAAIFLDAAVQAVRDDGGLLCVTCTDAGVWASNGYPEKAFALYGGIPVKGHFSHEVGLRLILHAISTSAARYGLAIEPLLSLSIDFYARVFVRVSRSPAAVKFTAGKTMLVYNCDGGCGAWATQFLLRNKAQQNKTGSGTFYKHQMAQAPTVDQLCAHCGTKMHLAGPMYGGRLHSPDFVRRILDGLPGVSKETYGTTERIKGMLTTALEEHLEEGADAGAGAGTAAIADNAEGEAAAPKPPKSKDDALAEIEPYPFFFLPQALARVLHCATPPEDAIKGALKGLGYRVTRSHCKAGSIKTDAPWAVLWHVMREWVRQKAPVKEANIKPGSPGYRLLGLGAKGKEEEPANETAAGEAKEGEVTGEKKKEEDGAEEKPQVVFDERLGREKNKTRLVRYQTNPRENWGPMNRAKGQ</sequence>
<evidence type="ECO:0000256" key="10">
    <source>
        <dbReference type="ARBA" id="ARBA00082896"/>
    </source>
</evidence>
<gene>
    <name evidence="14" type="ORF">DHEL01_v200490</name>
</gene>
<keyword evidence="15" id="KW-1185">Reference proteome</keyword>
<evidence type="ECO:0000256" key="3">
    <source>
        <dbReference type="ARBA" id="ARBA00022679"/>
    </source>
</evidence>
<dbReference type="Pfam" id="PF02005">
    <property type="entry name" value="TRM"/>
    <property type="match status" value="2"/>
</dbReference>
<evidence type="ECO:0000256" key="12">
    <source>
        <dbReference type="PROSITE-ProRule" id="PRU00958"/>
    </source>
</evidence>
<dbReference type="GO" id="GO:0000049">
    <property type="term" value="F:tRNA binding"/>
    <property type="evidence" value="ECO:0007669"/>
    <property type="project" value="UniProtKB-UniRule"/>
</dbReference>
<evidence type="ECO:0000313" key="14">
    <source>
        <dbReference type="EMBL" id="POS81123.1"/>
    </source>
</evidence>
<evidence type="ECO:0000256" key="8">
    <source>
        <dbReference type="ARBA" id="ARBA00051897"/>
    </source>
</evidence>
<evidence type="ECO:0000256" key="1">
    <source>
        <dbReference type="ARBA" id="ARBA00022555"/>
    </source>
</evidence>
<evidence type="ECO:0000256" key="4">
    <source>
        <dbReference type="ARBA" id="ARBA00022691"/>
    </source>
</evidence>
<feature type="compositionally biased region" description="Basic and acidic residues" evidence="13">
    <location>
        <begin position="670"/>
        <end position="705"/>
    </location>
</feature>
<dbReference type="PANTHER" id="PTHR10631:SF3">
    <property type="entry name" value="TRNA (GUANINE(26)-N(2))-DIMETHYLTRANSFERASE"/>
    <property type="match status" value="1"/>
</dbReference>
<evidence type="ECO:0000256" key="13">
    <source>
        <dbReference type="SAM" id="MobiDB-lite"/>
    </source>
</evidence>
<evidence type="ECO:0000256" key="2">
    <source>
        <dbReference type="ARBA" id="ARBA00022603"/>
    </source>
</evidence>
<evidence type="ECO:0000256" key="6">
    <source>
        <dbReference type="ARBA" id="ARBA00022884"/>
    </source>
</evidence>
<dbReference type="STRING" id="158607.A0A2P5IF42"/>
<dbReference type="OrthoDB" id="6349953at2759"/>
<dbReference type="EMBL" id="MAVT02000019">
    <property type="protein sequence ID" value="POS81123.1"/>
    <property type="molecule type" value="Genomic_DNA"/>
</dbReference>
<proteinExistence type="inferred from homology"/>
<reference evidence="14" key="1">
    <citation type="submission" date="2017-09" db="EMBL/GenBank/DDBJ databases">
        <title>Polyketide synthases of a Diaporthe helianthi virulent isolate.</title>
        <authorList>
            <person name="Baroncelli R."/>
        </authorList>
    </citation>
    <scope>NUCLEOTIDE SEQUENCE [LARGE SCALE GENOMIC DNA]</scope>
    <source>
        <strain evidence="14">7/96</strain>
    </source>
</reference>
<dbReference type="Gene3D" id="3.40.50.150">
    <property type="entry name" value="Vaccinia Virus protein VP39"/>
    <property type="match status" value="1"/>
</dbReference>
<keyword evidence="6 12" id="KW-0694">RNA-binding</keyword>
<dbReference type="GO" id="GO:0002940">
    <property type="term" value="P:tRNA N2-guanine methylation"/>
    <property type="evidence" value="ECO:0007669"/>
    <property type="project" value="TreeGrafter"/>
</dbReference>
<dbReference type="PROSITE" id="PS51626">
    <property type="entry name" value="SAM_MT_TRM1"/>
    <property type="match status" value="1"/>
</dbReference>
<feature type="region of interest" description="Disordered" evidence="13">
    <location>
        <begin position="657"/>
        <end position="728"/>
    </location>
</feature>
<evidence type="ECO:0000256" key="9">
    <source>
        <dbReference type="ARBA" id="ARBA00077143"/>
    </source>
</evidence>
<organism evidence="14 15">
    <name type="scientific">Diaporthe helianthi</name>
    <dbReference type="NCBI Taxonomy" id="158607"/>
    <lineage>
        <taxon>Eukaryota</taxon>
        <taxon>Fungi</taxon>
        <taxon>Dikarya</taxon>
        <taxon>Ascomycota</taxon>
        <taxon>Pezizomycotina</taxon>
        <taxon>Sordariomycetes</taxon>
        <taxon>Sordariomycetidae</taxon>
        <taxon>Diaporthales</taxon>
        <taxon>Diaporthaceae</taxon>
        <taxon>Diaporthe</taxon>
    </lineage>
</organism>
<protein>
    <recommendedName>
        <fullName evidence="7">tRNA (guanine(26)-N(2))-dimethyltransferase</fullName>
        <ecNumber evidence="7">2.1.1.216</ecNumber>
    </recommendedName>
    <alternativeName>
        <fullName evidence="10">tRNA 2,2-dimethylguanosine-26 methyltransferase</fullName>
    </alternativeName>
    <alternativeName>
        <fullName evidence="9">tRNA(guanine-26,N(2)-N(2)) methyltransferase</fullName>
    </alternativeName>
    <alternativeName>
        <fullName evidence="11">tRNA(m(2,2)G26)dimethyltransferase</fullName>
    </alternativeName>
</protein>
<feature type="compositionally biased region" description="Polar residues" evidence="13">
    <location>
        <begin position="162"/>
        <end position="179"/>
    </location>
</feature>
<dbReference type="FunFam" id="3.30.56.70:FF:000001">
    <property type="entry name" value="tRNA (guanine(26)-N(2))-dimethyltransferase"/>
    <property type="match status" value="1"/>
</dbReference>
<dbReference type="FunCoup" id="A0A2P5IF42">
    <property type="interactions" value="1161"/>
</dbReference>
<comment type="catalytic activity">
    <reaction evidence="8">
        <text>guanosine(26) in tRNA + 2 S-adenosyl-L-methionine = N(2)-dimethylguanosine(26) in tRNA + 2 S-adenosyl-L-homocysteine + 2 H(+)</text>
        <dbReference type="Rhea" id="RHEA:43140"/>
        <dbReference type="Rhea" id="RHEA-COMP:10359"/>
        <dbReference type="Rhea" id="RHEA-COMP:10360"/>
        <dbReference type="ChEBI" id="CHEBI:15378"/>
        <dbReference type="ChEBI" id="CHEBI:57856"/>
        <dbReference type="ChEBI" id="CHEBI:59789"/>
        <dbReference type="ChEBI" id="CHEBI:74269"/>
        <dbReference type="ChEBI" id="CHEBI:74513"/>
        <dbReference type="EC" id="2.1.1.216"/>
    </reaction>
</comment>
<evidence type="ECO:0000313" key="15">
    <source>
        <dbReference type="Proteomes" id="UP000094444"/>
    </source>
</evidence>
<dbReference type="CDD" id="cd02440">
    <property type="entry name" value="AdoMet_MTases"/>
    <property type="match status" value="1"/>
</dbReference>
<dbReference type="FunFam" id="3.40.50.150:FF:000051">
    <property type="entry name" value="tRNA (guanine(26)-N(2))-dimethyltransferase"/>
    <property type="match status" value="1"/>
</dbReference>
<evidence type="ECO:0000256" key="7">
    <source>
        <dbReference type="ARBA" id="ARBA00039099"/>
    </source>
</evidence>